<evidence type="ECO:0000256" key="1">
    <source>
        <dbReference type="ARBA" id="ARBA00006718"/>
    </source>
</evidence>
<sequence length="119" mass="12815">MSVESFVPNKQLISMTPSAIKHFETKLADQPGALLRLSTKMSGCTGYAYVLNAVTETQADDELVEVNESLTVAVAKDAVDVLRNTEIDYVKEGINGVVKFNNPNVVNECGCGESFSVQA</sequence>
<name>A0A432XR53_9GAMM</name>
<dbReference type="NCBIfam" id="TIGR00049">
    <property type="entry name" value="iron-sulfur cluster assembly accessory protein"/>
    <property type="match status" value="1"/>
</dbReference>
<dbReference type="AlphaFoldDB" id="A0A432XR53"/>
<feature type="domain" description="Core" evidence="2">
    <location>
        <begin position="13"/>
        <end position="113"/>
    </location>
</feature>
<reference evidence="4" key="1">
    <citation type="journal article" date="2018" name="Front. Microbiol.">
        <title>Genome-Based Analysis Reveals the Taxonomy and Diversity of the Family Idiomarinaceae.</title>
        <authorList>
            <person name="Liu Y."/>
            <person name="Lai Q."/>
            <person name="Shao Z."/>
        </authorList>
    </citation>
    <scope>NUCLEOTIDE SEQUENCE [LARGE SCALE GENOMIC DNA]</scope>
    <source>
        <strain evidence="4">F23</strain>
    </source>
</reference>
<dbReference type="InterPro" id="IPR050322">
    <property type="entry name" value="Fe-S_cluster_asmbl/transfer"/>
</dbReference>
<dbReference type="PANTHER" id="PTHR10072:SF47">
    <property type="entry name" value="PROTEIN SUFA"/>
    <property type="match status" value="1"/>
</dbReference>
<dbReference type="InterPro" id="IPR016092">
    <property type="entry name" value="ATAP"/>
</dbReference>
<dbReference type="RefSeq" id="WP_110575938.1">
    <property type="nucleotide sequence ID" value="NZ_PIPV01000012.1"/>
</dbReference>
<dbReference type="Pfam" id="PF01521">
    <property type="entry name" value="Fe-S_biosyn"/>
    <property type="match status" value="1"/>
</dbReference>
<gene>
    <name evidence="3" type="ORF">CWE25_11705</name>
</gene>
<accession>A0A432XR53</accession>
<dbReference type="GO" id="GO:0005829">
    <property type="term" value="C:cytosol"/>
    <property type="evidence" value="ECO:0007669"/>
    <property type="project" value="TreeGrafter"/>
</dbReference>
<dbReference type="GO" id="GO:0016226">
    <property type="term" value="P:iron-sulfur cluster assembly"/>
    <property type="evidence" value="ECO:0007669"/>
    <property type="project" value="InterPro"/>
</dbReference>
<evidence type="ECO:0000259" key="2">
    <source>
        <dbReference type="Pfam" id="PF01521"/>
    </source>
</evidence>
<protein>
    <submittedName>
        <fullName evidence="3">Iron-sulfur cluster assembly accessory protein</fullName>
    </submittedName>
</protein>
<dbReference type="SUPFAM" id="SSF89360">
    <property type="entry name" value="HesB-like domain"/>
    <property type="match status" value="1"/>
</dbReference>
<dbReference type="GO" id="GO:0051537">
    <property type="term" value="F:2 iron, 2 sulfur cluster binding"/>
    <property type="evidence" value="ECO:0007669"/>
    <property type="project" value="UniProtKB-ARBA"/>
</dbReference>
<evidence type="ECO:0000313" key="3">
    <source>
        <dbReference type="EMBL" id="RUO51215.1"/>
    </source>
</evidence>
<dbReference type="OrthoDB" id="9801228at2"/>
<dbReference type="Gene3D" id="2.60.300.12">
    <property type="entry name" value="HesB-like domain"/>
    <property type="match status" value="1"/>
</dbReference>
<proteinExistence type="inferred from homology"/>
<organism evidence="3 4">
    <name type="scientific">Idiomarina fontislapidosi</name>
    <dbReference type="NCBI Taxonomy" id="263723"/>
    <lineage>
        <taxon>Bacteria</taxon>
        <taxon>Pseudomonadati</taxon>
        <taxon>Pseudomonadota</taxon>
        <taxon>Gammaproteobacteria</taxon>
        <taxon>Alteromonadales</taxon>
        <taxon>Idiomarinaceae</taxon>
        <taxon>Idiomarina</taxon>
    </lineage>
</organism>
<comment type="caution">
    <text evidence="3">The sequence shown here is derived from an EMBL/GenBank/DDBJ whole genome shotgun (WGS) entry which is preliminary data.</text>
</comment>
<dbReference type="InterPro" id="IPR035903">
    <property type="entry name" value="HesB-like_dom_sf"/>
</dbReference>
<keyword evidence="4" id="KW-1185">Reference proteome</keyword>
<dbReference type="InterPro" id="IPR000361">
    <property type="entry name" value="ATAP_core_dom"/>
</dbReference>
<dbReference type="EMBL" id="PIPV01000012">
    <property type="protein sequence ID" value="RUO51215.1"/>
    <property type="molecule type" value="Genomic_DNA"/>
</dbReference>
<evidence type="ECO:0000313" key="4">
    <source>
        <dbReference type="Proteomes" id="UP000287330"/>
    </source>
</evidence>
<dbReference type="Proteomes" id="UP000287330">
    <property type="component" value="Unassembled WGS sequence"/>
</dbReference>
<dbReference type="PANTHER" id="PTHR10072">
    <property type="entry name" value="IRON-SULFUR CLUSTER ASSEMBLY PROTEIN"/>
    <property type="match status" value="1"/>
</dbReference>
<comment type="similarity">
    <text evidence="1">Belongs to the HesB/IscA family.</text>
</comment>